<comment type="caution">
    <text evidence="1">The sequence shown here is derived from an EMBL/GenBank/DDBJ whole genome shotgun (WGS) entry which is preliminary data.</text>
</comment>
<reference evidence="1 2" key="1">
    <citation type="submission" date="2022-12" db="EMBL/GenBank/DDBJ databases">
        <title>Metagenome assembled genome from gulf of manar.</title>
        <authorList>
            <person name="Kohli P."/>
            <person name="Pk S."/>
            <person name="Venkata Ramana C."/>
            <person name="Sasikala C."/>
        </authorList>
    </citation>
    <scope>NUCLEOTIDE SEQUENCE [LARGE SCALE GENOMIC DNA]</scope>
    <source>
        <strain evidence="1">JB008</strain>
    </source>
</reference>
<accession>A0AAJ1IFQ8</accession>
<evidence type="ECO:0000313" key="1">
    <source>
        <dbReference type="EMBL" id="MDC7228508.1"/>
    </source>
</evidence>
<gene>
    <name evidence="1" type="ORF">PQJ61_17230</name>
</gene>
<sequence length="277" mass="30743">MKIPKAFLLQKLFVLFLLTVFSGCSMLLSAPEPMITNITDTDFDFSTETGGTAKITVTGSTIGDSEGLITNYTGTLKLYYASSYGTDYAVRIGDEITVDGVFSEEITLTFTSVGEYKLTAELSDTYDNVVTKTFTVRFYPSILDDVDTITEIDDSSAPYRIEKTRTSTSDVWYSMTMNDEDADVRQCFHWGDYYDKSTSDSYTADIYVSIYDHSGALIEGPRDNGWWASGSYASDIDSINDGIELFCDTHYSLGETLFVKVTGSSGTFGFYTYCPGY</sequence>
<dbReference type="Proteomes" id="UP001221217">
    <property type="component" value="Unassembled WGS sequence"/>
</dbReference>
<protein>
    <submittedName>
        <fullName evidence="1">Uncharacterized protein</fullName>
    </submittedName>
</protein>
<dbReference type="AlphaFoldDB" id="A0AAJ1IFQ8"/>
<dbReference type="EMBL" id="JAQQAL010000049">
    <property type="protein sequence ID" value="MDC7228508.1"/>
    <property type="molecule type" value="Genomic_DNA"/>
</dbReference>
<evidence type="ECO:0000313" key="2">
    <source>
        <dbReference type="Proteomes" id="UP001221217"/>
    </source>
</evidence>
<name>A0AAJ1IFQ8_9SPIO</name>
<proteinExistence type="predicted"/>
<organism evidence="1 2">
    <name type="scientific">Candidatus Thalassospirochaeta sargassi</name>
    <dbReference type="NCBI Taxonomy" id="3119039"/>
    <lineage>
        <taxon>Bacteria</taxon>
        <taxon>Pseudomonadati</taxon>
        <taxon>Spirochaetota</taxon>
        <taxon>Spirochaetia</taxon>
        <taxon>Spirochaetales</taxon>
        <taxon>Spirochaetaceae</taxon>
        <taxon>Candidatus Thalassospirochaeta</taxon>
    </lineage>
</organism>
<dbReference type="PROSITE" id="PS51257">
    <property type="entry name" value="PROKAR_LIPOPROTEIN"/>
    <property type="match status" value="1"/>
</dbReference>